<evidence type="ECO:0000313" key="2">
    <source>
        <dbReference type="Proteomes" id="UP000292082"/>
    </source>
</evidence>
<dbReference type="Proteomes" id="UP000292082">
    <property type="component" value="Unassembled WGS sequence"/>
</dbReference>
<accession>A0A4Q9PP32</accession>
<keyword evidence="2" id="KW-1185">Reference proteome</keyword>
<sequence length="85" mass="9703">MSMHLGWVYTECFLRDPLQDSPILGYLQIFFLKLTFRTPTEEAHASVYAAVLPDVGRGEIASRVRAWDLLDGSLLHNTLRQRANL</sequence>
<dbReference type="AlphaFoldDB" id="A0A4Q9PP32"/>
<evidence type="ECO:0000313" key="1">
    <source>
        <dbReference type="EMBL" id="TBU55996.1"/>
    </source>
</evidence>
<name>A0A4Q9PP32_9APHY</name>
<organism evidence="1 2">
    <name type="scientific">Dichomitus squalens</name>
    <dbReference type="NCBI Taxonomy" id="114155"/>
    <lineage>
        <taxon>Eukaryota</taxon>
        <taxon>Fungi</taxon>
        <taxon>Dikarya</taxon>
        <taxon>Basidiomycota</taxon>
        <taxon>Agaricomycotina</taxon>
        <taxon>Agaricomycetes</taxon>
        <taxon>Polyporales</taxon>
        <taxon>Polyporaceae</taxon>
        <taxon>Dichomitus</taxon>
    </lineage>
</organism>
<proteinExistence type="predicted"/>
<gene>
    <name evidence="1" type="ORF">BD310DRAFT_1026333</name>
</gene>
<dbReference type="EMBL" id="ML145159">
    <property type="protein sequence ID" value="TBU55996.1"/>
    <property type="molecule type" value="Genomic_DNA"/>
</dbReference>
<reference evidence="1 2" key="1">
    <citation type="submission" date="2019-01" db="EMBL/GenBank/DDBJ databases">
        <title>Draft genome sequences of three monokaryotic isolates of the white-rot basidiomycete fungus Dichomitus squalens.</title>
        <authorList>
            <consortium name="DOE Joint Genome Institute"/>
            <person name="Lopez S.C."/>
            <person name="Andreopoulos B."/>
            <person name="Pangilinan J."/>
            <person name="Lipzen A."/>
            <person name="Riley R."/>
            <person name="Ahrendt S."/>
            <person name="Ng V."/>
            <person name="Barry K."/>
            <person name="Daum C."/>
            <person name="Grigoriev I.V."/>
            <person name="Hilden K.S."/>
            <person name="Makela M.R."/>
            <person name="de Vries R.P."/>
        </authorList>
    </citation>
    <scope>NUCLEOTIDE SEQUENCE [LARGE SCALE GENOMIC DNA]</scope>
    <source>
        <strain evidence="1 2">CBS 464.89</strain>
    </source>
</reference>
<protein>
    <submittedName>
        <fullName evidence="1">Uncharacterized protein</fullName>
    </submittedName>
</protein>